<proteinExistence type="predicted"/>
<name>A0A392TES4_9FABA</name>
<evidence type="ECO:0000313" key="1">
    <source>
        <dbReference type="EMBL" id="MCI59629.1"/>
    </source>
</evidence>
<comment type="caution">
    <text evidence="1">The sequence shown here is derived from an EMBL/GenBank/DDBJ whole genome shotgun (WGS) entry which is preliminary data.</text>
</comment>
<organism evidence="1 2">
    <name type="scientific">Trifolium medium</name>
    <dbReference type="NCBI Taxonomy" id="97028"/>
    <lineage>
        <taxon>Eukaryota</taxon>
        <taxon>Viridiplantae</taxon>
        <taxon>Streptophyta</taxon>
        <taxon>Embryophyta</taxon>
        <taxon>Tracheophyta</taxon>
        <taxon>Spermatophyta</taxon>
        <taxon>Magnoliopsida</taxon>
        <taxon>eudicotyledons</taxon>
        <taxon>Gunneridae</taxon>
        <taxon>Pentapetalae</taxon>
        <taxon>rosids</taxon>
        <taxon>fabids</taxon>
        <taxon>Fabales</taxon>
        <taxon>Fabaceae</taxon>
        <taxon>Papilionoideae</taxon>
        <taxon>50 kb inversion clade</taxon>
        <taxon>NPAAA clade</taxon>
        <taxon>Hologalegina</taxon>
        <taxon>IRL clade</taxon>
        <taxon>Trifolieae</taxon>
        <taxon>Trifolium</taxon>
    </lineage>
</organism>
<keyword evidence="2" id="KW-1185">Reference proteome</keyword>
<dbReference type="EMBL" id="LXQA010567287">
    <property type="protein sequence ID" value="MCI59629.1"/>
    <property type="molecule type" value="Genomic_DNA"/>
</dbReference>
<accession>A0A392TES4</accession>
<sequence length="60" mass="6768">MFIGTADIGISRYRNHRYVRLGLPLSDHILQDLRFSLGQTSDKLITAYCSRDNVVIAKGT</sequence>
<evidence type="ECO:0000313" key="2">
    <source>
        <dbReference type="Proteomes" id="UP000265520"/>
    </source>
</evidence>
<reference evidence="1 2" key="1">
    <citation type="journal article" date="2018" name="Front. Plant Sci.">
        <title>Red Clover (Trifolium pratense) and Zigzag Clover (T. medium) - A Picture of Genomic Similarities and Differences.</title>
        <authorList>
            <person name="Dluhosova J."/>
            <person name="Istvanek J."/>
            <person name="Nedelnik J."/>
            <person name="Repkova J."/>
        </authorList>
    </citation>
    <scope>NUCLEOTIDE SEQUENCE [LARGE SCALE GENOMIC DNA]</scope>
    <source>
        <strain evidence="2">cv. 10/8</strain>
        <tissue evidence="1">Leaf</tissue>
    </source>
</reference>
<protein>
    <submittedName>
        <fullName evidence="1">Uncharacterized protein</fullName>
    </submittedName>
</protein>
<dbReference type="AlphaFoldDB" id="A0A392TES4"/>
<dbReference type="Proteomes" id="UP000265520">
    <property type="component" value="Unassembled WGS sequence"/>
</dbReference>